<dbReference type="PROSITE" id="PS50181">
    <property type="entry name" value="FBOX"/>
    <property type="match status" value="1"/>
</dbReference>
<dbReference type="InterPro" id="IPR001810">
    <property type="entry name" value="F-box_dom"/>
</dbReference>
<evidence type="ECO:0000313" key="2">
    <source>
        <dbReference type="EMBL" id="WVZ94393.1"/>
    </source>
</evidence>
<accession>A0AAQ3XD15</accession>
<proteinExistence type="predicted"/>
<dbReference type="PANTHER" id="PTHR38926:SF28">
    <property type="entry name" value="F-BOX PROTEIN SKIP19"/>
    <property type="match status" value="1"/>
</dbReference>
<name>A0AAQ3XD15_PASNO</name>
<sequence length="307" mass="33847">MAGTEEMPAEEEETRNWAEMPRDALLAVLQKLGHADVLTGVELVCRPWCRAAREEPELWRRVDLRRRAALSFAPHVHLAKVARAAVTRAAGRCEAFWAEDIGGDSFVFFLGHTAPKLKSLRLISCTFSTRGLNGALRNFPVLEELELSLYSGAAAASGFCDLGETCAVAAEACPLLERLRLSKYRFHRLSGIGDSEATAIARMRGLRSLQLFGNSLSDAGLAAILRGCARLESLDIRHCFNVDVKDETRAMCARLKTLRLPDDSMDGYDLAFGSPEINPGRAELGFAVPDSPEMNYGFRGDILWDSW</sequence>
<feature type="domain" description="F-box" evidence="1">
    <location>
        <begin position="14"/>
        <end position="62"/>
    </location>
</feature>
<dbReference type="InterPro" id="IPR036047">
    <property type="entry name" value="F-box-like_dom_sf"/>
</dbReference>
<dbReference type="SUPFAM" id="SSF81383">
    <property type="entry name" value="F-box domain"/>
    <property type="match status" value="1"/>
</dbReference>
<reference evidence="2 3" key="1">
    <citation type="submission" date="2024-02" db="EMBL/GenBank/DDBJ databases">
        <title>High-quality chromosome-scale genome assembly of Pensacola bahiagrass (Paspalum notatum Flugge var. saurae).</title>
        <authorList>
            <person name="Vega J.M."/>
            <person name="Podio M."/>
            <person name="Orjuela J."/>
            <person name="Siena L.A."/>
            <person name="Pessino S.C."/>
            <person name="Combes M.C."/>
            <person name="Mariac C."/>
            <person name="Albertini E."/>
            <person name="Pupilli F."/>
            <person name="Ortiz J.P.A."/>
            <person name="Leblanc O."/>
        </authorList>
    </citation>
    <scope>NUCLEOTIDE SEQUENCE [LARGE SCALE GENOMIC DNA]</scope>
    <source>
        <strain evidence="2">R1</strain>
        <tissue evidence="2">Leaf</tissue>
    </source>
</reference>
<dbReference type="InterPro" id="IPR032675">
    <property type="entry name" value="LRR_dom_sf"/>
</dbReference>
<keyword evidence="3" id="KW-1185">Reference proteome</keyword>
<dbReference type="Gene3D" id="1.20.1280.50">
    <property type="match status" value="1"/>
</dbReference>
<dbReference type="SUPFAM" id="SSF52047">
    <property type="entry name" value="RNI-like"/>
    <property type="match status" value="1"/>
</dbReference>
<dbReference type="Gene3D" id="3.80.10.10">
    <property type="entry name" value="Ribonuclease Inhibitor"/>
    <property type="match status" value="1"/>
</dbReference>
<dbReference type="PANTHER" id="PTHR38926">
    <property type="entry name" value="F-BOX DOMAIN CONTAINING PROTEIN, EXPRESSED"/>
    <property type="match status" value="1"/>
</dbReference>
<dbReference type="AlphaFoldDB" id="A0AAQ3XD15"/>
<evidence type="ECO:0000313" key="3">
    <source>
        <dbReference type="Proteomes" id="UP001341281"/>
    </source>
</evidence>
<protein>
    <recommendedName>
        <fullName evidence="1">F-box domain-containing protein</fullName>
    </recommendedName>
</protein>
<organism evidence="2 3">
    <name type="scientific">Paspalum notatum var. saurae</name>
    <dbReference type="NCBI Taxonomy" id="547442"/>
    <lineage>
        <taxon>Eukaryota</taxon>
        <taxon>Viridiplantae</taxon>
        <taxon>Streptophyta</taxon>
        <taxon>Embryophyta</taxon>
        <taxon>Tracheophyta</taxon>
        <taxon>Spermatophyta</taxon>
        <taxon>Magnoliopsida</taxon>
        <taxon>Liliopsida</taxon>
        <taxon>Poales</taxon>
        <taxon>Poaceae</taxon>
        <taxon>PACMAD clade</taxon>
        <taxon>Panicoideae</taxon>
        <taxon>Andropogonodae</taxon>
        <taxon>Paspaleae</taxon>
        <taxon>Paspalinae</taxon>
        <taxon>Paspalum</taxon>
    </lineage>
</organism>
<dbReference type="Pfam" id="PF12937">
    <property type="entry name" value="F-box-like"/>
    <property type="match status" value="1"/>
</dbReference>
<dbReference type="EMBL" id="CP144753">
    <property type="protein sequence ID" value="WVZ94393.1"/>
    <property type="molecule type" value="Genomic_DNA"/>
</dbReference>
<evidence type="ECO:0000259" key="1">
    <source>
        <dbReference type="PROSITE" id="PS50181"/>
    </source>
</evidence>
<dbReference type="Proteomes" id="UP001341281">
    <property type="component" value="Chromosome 09"/>
</dbReference>
<gene>
    <name evidence="2" type="ORF">U9M48_040291</name>
</gene>
<dbReference type="FunFam" id="1.20.1280.50:FF:000037">
    <property type="entry name" value="F-box protein SKIP19"/>
    <property type="match status" value="1"/>
</dbReference>